<dbReference type="OrthoDB" id="5298492at2"/>
<comment type="similarity">
    <text evidence="1">Belongs to the glycosyl hydrolase 25 family.</text>
</comment>
<dbReference type="SUPFAM" id="SSF51445">
    <property type="entry name" value="(Trans)glycosidases"/>
    <property type="match status" value="1"/>
</dbReference>
<dbReference type="GO" id="GO:0003796">
    <property type="term" value="F:lysozyme activity"/>
    <property type="evidence" value="ECO:0007669"/>
    <property type="project" value="InterPro"/>
</dbReference>
<name>A0A0C2YK94_PARME</name>
<dbReference type="STRING" id="272627.CCC_02963"/>
<dbReference type="Pfam" id="PF01183">
    <property type="entry name" value="Glyco_hydro_25"/>
    <property type="match status" value="1"/>
</dbReference>
<dbReference type="Proteomes" id="UP000031971">
    <property type="component" value="Unassembled WGS sequence"/>
</dbReference>
<keyword evidence="3" id="KW-1185">Reference proteome</keyword>
<dbReference type="InterPro" id="IPR017853">
    <property type="entry name" value="GH"/>
</dbReference>
<dbReference type="EMBL" id="JXSL01000020">
    <property type="protein sequence ID" value="KIM00175.1"/>
    <property type="molecule type" value="Genomic_DNA"/>
</dbReference>
<dbReference type="Gene3D" id="3.20.20.80">
    <property type="entry name" value="Glycosidases"/>
    <property type="match status" value="1"/>
</dbReference>
<sequence length="272" mass="29787">MFTRRTVLSGLFGLAATAAGVGGRSGEAWAARSHGRLDAVIDISHSTTVRDFRAARQRSNILGVIHKASEGGDWRDPLYSSRRVEAEAAGLLWGAYHFGTREYSGAEQAAMFLKSARPGPTTLLALDLEFNELNPSNTMRLRQAEDFVRSVLAATGRHPLIYTNAKWADGEPMGRGQHRLGGRISEHSILANCPLWLADYRDQPQLPSAWRGKGWHFWQYAGDTEDGGPRGHRARSVSGVVRCDRNLFQGDAAMLRKFWTAAAGGAGAKRKA</sequence>
<dbReference type="PROSITE" id="PS51318">
    <property type="entry name" value="TAT"/>
    <property type="match status" value="1"/>
</dbReference>
<protein>
    <submittedName>
        <fullName evidence="2">Lyzozyme M1 (1 4-beta-N-acetylmuramidase)</fullName>
    </submittedName>
</protein>
<dbReference type="GO" id="GO:0016998">
    <property type="term" value="P:cell wall macromolecule catabolic process"/>
    <property type="evidence" value="ECO:0007669"/>
    <property type="project" value="InterPro"/>
</dbReference>
<dbReference type="InterPro" id="IPR002053">
    <property type="entry name" value="Glyco_hydro_25"/>
</dbReference>
<dbReference type="CDD" id="cd00599">
    <property type="entry name" value="GH25_muramidase"/>
    <property type="match status" value="1"/>
</dbReference>
<evidence type="ECO:0000313" key="2">
    <source>
        <dbReference type="EMBL" id="KIM00175.1"/>
    </source>
</evidence>
<proteinExistence type="inferred from homology"/>
<organism evidence="2 3">
    <name type="scientific">Paramagnetospirillum magnetotacticum MS-1</name>
    <dbReference type="NCBI Taxonomy" id="272627"/>
    <lineage>
        <taxon>Bacteria</taxon>
        <taxon>Pseudomonadati</taxon>
        <taxon>Pseudomonadota</taxon>
        <taxon>Alphaproteobacteria</taxon>
        <taxon>Rhodospirillales</taxon>
        <taxon>Magnetospirillaceae</taxon>
        <taxon>Paramagnetospirillum</taxon>
    </lineage>
</organism>
<reference evidence="2 3" key="1">
    <citation type="submission" date="2015-01" db="EMBL/GenBank/DDBJ databases">
        <title>Genome Sequence of Magnetospirillum magnetotacticum Strain MS-1.</title>
        <authorList>
            <person name="Marinov G.K."/>
            <person name="Smalley M.D."/>
            <person name="DeSalvo G."/>
        </authorList>
    </citation>
    <scope>NUCLEOTIDE SEQUENCE [LARGE SCALE GENOMIC DNA]</scope>
    <source>
        <strain evidence="2 3">MS-1</strain>
    </source>
</reference>
<comment type="caution">
    <text evidence="2">The sequence shown here is derived from an EMBL/GenBank/DDBJ whole genome shotgun (WGS) entry which is preliminary data.</text>
</comment>
<dbReference type="GO" id="GO:0016052">
    <property type="term" value="P:carbohydrate catabolic process"/>
    <property type="evidence" value="ECO:0007669"/>
    <property type="project" value="TreeGrafter"/>
</dbReference>
<dbReference type="PANTHER" id="PTHR34135:SF2">
    <property type="entry name" value="LYSOZYME"/>
    <property type="match status" value="1"/>
</dbReference>
<evidence type="ECO:0000313" key="3">
    <source>
        <dbReference type="Proteomes" id="UP000031971"/>
    </source>
</evidence>
<accession>A0A0C2YK94</accession>
<dbReference type="RefSeq" id="WP_041039906.1">
    <property type="nucleotide sequence ID" value="NZ_JXSL01000020.1"/>
</dbReference>
<evidence type="ECO:0000256" key="1">
    <source>
        <dbReference type="ARBA" id="ARBA00010646"/>
    </source>
</evidence>
<dbReference type="PANTHER" id="PTHR34135">
    <property type="entry name" value="LYSOZYME"/>
    <property type="match status" value="1"/>
</dbReference>
<gene>
    <name evidence="2" type="ORF">CCC_02963</name>
</gene>
<dbReference type="InterPro" id="IPR006311">
    <property type="entry name" value="TAT_signal"/>
</dbReference>
<dbReference type="GO" id="GO:0009253">
    <property type="term" value="P:peptidoglycan catabolic process"/>
    <property type="evidence" value="ECO:0007669"/>
    <property type="project" value="InterPro"/>
</dbReference>
<dbReference type="AlphaFoldDB" id="A0A0C2YK94"/>
<dbReference type="PROSITE" id="PS51904">
    <property type="entry name" value="GLYCOSYL_HYDROL_F25_2"/>
    <property type="match status" value="1"/>
</dbReference>